<keyword evidence="2" id="KW-1185">Reference proteome</keyword>
<organism evidence="1 2">
    <name type="scientific">Pleionea litopenaei</name>
    <dbReference type="NCBI Taxonomy" id="3070815"/>
    <lineage>
        <taxon>Bacteria</taxon>
        <taxon>Pseudomonadati</taxon>
        <taxon>Pseudomonadota</taxon>
        <taxon>Gammaproteobacteria</taxon>
        <taxon>Oceanospirillales</taxon>
        <taxon>Pleioneaceae</taxon>
        <taxon>Pleionea</taxon>
    </lineage>
</organism>
<evidence type="ECO:0000313" key="1">
    <source>
        <dbReference type="EMBL" id="WMS88743.1"/>
    </source>
</evidence>
<sequence>MELKSGYRVPYEPWSAIERLKKDKGSALDELWENLYHQGDVDTASYASVPLLVENGCLDLVSAIEVARNREGNPDIPYELQEKYFSALKSVIENVPKDLESLKAYYVIHASLHNQMELARVLDFISIEEVLNEIE</sequence>
<dbReference type="AlphaFoldDB" id="A0AA51RW48"/>
<proteinExistence type="predicted"/>
<dbReference type="Proteomes" id="UP001239782">
    <property type="component" value="Chromosome"/>
</dbReference>
<name>A0AA51RW48_9GAMM</name>
<accession>A0AA51RW48</accession>
<dbReference type="RefSeq" id="WP_309203964.1">
    <property type="nucleotide sequence ID" value="NZ_CP133548.1"/>
</dbReference>
<gene>
    <name evidence="1" type="ORF">Q9312_07450</name>
</gene>
<reference evidence="1 2" key="1">
    <citation type="submission" date="2023-08" db="EMBL/GenBank/DDBJ databases">
        <title>Pleionea litopenaei sp. nov., isolated from stomach of juvenile Litopenaeus vannamei.</title>
        <authorList>
            <person name="Rho A.M."/>
            <person name="Hwang C.Y."/>
        </authorList>
    </citation>
    <scope>NUCLEOTIDE SEQUENCE [LARGE SCALE GENOMIC DNA]</scope>
    <source>
        <strain evidence="1 2">HL-JVS1</strain>
    </source>
</reference>
<evidence type="ECO:0000313" key="2">
    <source>
        <dbReference type="Proteomes" id="UP001239782"/>
    </source>
</evidence>
<protein>
    <submittedName>
        <fullName evidence="1">Uncharacterized protein</fullName>
    </submittedName>
</protein>
<dbReference type="KEGG" id="plei:Q9312_07450"/>
<dbReference type="EMBL" id="CP133548">
    <property type="protein sequence ID" value="WMS88743.1"/>
    <property type="molecule type" value="Genomic_DNA"/>
</dbReference>